<comment type="caution">
    <text evidence="1">The sequence shown here is derived from an EMBL/GenBank/DDBJ whole genome shotgun (WGS) entry which is preliminary data.</text>
</comment>
<dbReference type="AlphaFoldDB" id="A0A834KIT2"/>
<dbReference type="EMBL" id="JACSDY010000015">
    <property type="protein sequence ID" value="KAF7406646.1"/>
    <property type="molecule type" value="Genomic_DNA"/>
</dbReference>
<gene>
    <name evidence="1" type="ORF">H0235_014302</name>
</gene>
<keyword evidence="2" id="KW-1185">Reference proteome</keyword>
<reference evidence="1" key="1">
    <citation type="journal article" date="2020" name="G3 (Bethesda)">
        <title>High-Quality Assemblies for Three Invasive Social Wasps from the &lt;i&gt;Vespula&lt;/i&gt; Genus.</title>
        <authorList>
            <person name="Harrop T.W.R."/>
            <person name="Guhlin J."/>
            <person name="McLaughlin G.M."/>
            <person name="Permina E."/>
            <person name="Stockwell P."/>
            <person name="Gilligan J."/>
            <person name="Le Lec M.F."/>
            <person name="Gruber M.A.M."/>
            <person name="Quinn O."/>
            <person name="Lovegrove M."/>
            <person name="Duncan E.J."/>
            <person name="Remnant E.J."/>
            <person name="Van Eeckhoven J."/>
            <person name="Graham B."/>
            <person name="Knapp R.A."/>
            <person name="Langford K.W."/>
            <person name="Kronenberg Z."/>
            <person name="Press M.O."/>
            <person name="Eacker S.M."/>
            <person name="Wilson-Rankin E.E."/>
            <person name="Purcell J."/>
            <person name="Lester P.J."/>
            <person name="Dearden P.K."/>
        </authorList>
    </citation>
    <scope>NUCLEOTIDE SEQUENCE</scope>
    <source>
        <strain evidence="1">Volc-1</strain>
    </source>
</reference>
<evidence type="ECO:0000313" key="1">
    <source>
        <dbReference type="EMBL" id="KAF7406646.1"/>
    </source>
</evidence>
<dbReference type="Proteomes" id="UP000600918">
    <property type="component" value="Unassembled WGS sequence"/>
</dbReference>
<protein>
    <submittedName>
        <fullName evidence="1">Uncharacterized protein</fullName>
    </submittedName>
</protein>
<evidence type="ECO:0000313" key="2">
    <source>
        <dbReference type="Proteomes" id="UP000600918"/>
    </source>
</evidence>
<sequence length="140" mass="15537">MNVVASKTSRFARFVHSREAFENAASFMLARSAFAEAISAVRQRNSCIQKWMPGYLGNNAFRKVLLGCGYTFHPFSNRARAHAQKKTRQRVAQDIKGTMRSTSITEALTIVLQLSGNVPESPVRSNQNTGLRLVPYSGTV</sequence>
<organism evidence="1 2">
    <name type="scientific">Vespula pensylvanica</name>
    <name type="common">Western yellow jacket</name>
    <name type="synonym">Wasp</name>
    <dbReference type="NCBI Taxonomy" id="30213"/>
    <lineage>
        <taxon>Eukaryota</taxon>
        <taxon>Metazoa</taxon>
        <taxon>Ecdysozoa</taxon>
        <taxon>Arthropoda</taxon>
        <taxon>Hexapoda</taxon>
        <taxon>Insecta</taxon>
        <taxon>Pterygota</taxon>
        <taxon>Neoptera</taxon>
        <taxon>Endopterygota</taxon>
        <taxon>Hymenoptera</taxon>
        <taxon>Apocrita</taxon>
        <taxon>Aculeata</taxon>
        <taxon>Vespoidea</taxon>
        <taxon>Vespidae</taxon>
        <taxon>Vespinae</taxon>
        <taxon>Vespula</taxon>
    </lineage>
</organism>
<accession>A0A834KIT2</accession>
<proteinExistence type="predicted"/>
<name>A0A834KIT2_VESPE</name>